<dbReference type="InterPro" id="IPR000863">
    <property type="entry name" value="Sulfotransferase_dom"/>
</dbReference>
<reference evidence="4 5" key="1">
    <citation type="journal article" date="2023" name="Sci. Data">
        <title>Genome assembly of the Korean intertidal mud-creeper Batillaria attramentaria.</title>
        <authorList>
            <person name="Patra A.K."/>
            <person name="Ho P.T."/>
            <person name="Jun S."/>
            <person name="Lee S.J."/>
            <person name="Kim Y."/>
            <person name="Won Y.J."/>
        </authorList>
    </citation>
    <scope>NUCLEOTIDE SEQUENCE [LARGE SCALE GENOMIC DNA]</scope>
    <source>
        <strain evidence="4">Wonlab-2016</strain>
    </source>
</reference>
<evidence type="ECO:0000256" key="1">
    <source>
        <dbReference type="ARBA" id="ARBA00005771"/>
    </source>
</evidence>
<accession>A0ABD0JDY2</accession>
<dbReference type="InterPro" id="IPR027417">
    <property type="entry name" value="P-loop_NTPase"/>
</dbReference>
<evidence type="ECO:0000259" key="3">
    <source>
        <dbReference type="Pfam" id="PF00685"/>
    </source>
</evidence>
<keyword evidence="2" id="KW-0808">Transferase</keyword>
<organism evidence="4 5">
    <name type="scientific">Batillaria attramentaria</name>
    <dbReference type="NCBI Taxonomy" id="370345"/>
    <lineage>
        <taxon>Eukaryota</taxon>
        <taxon>Metazoa</taxon>
        <taxon>Spiralia</taxon>
        <taxon>Lophotrochozoa</taxon>
        <taxon>Mollusca</taxon>
        <taxon>Gastropoda</taxon>
        <taxon>Caenogastropoda</taxon>
        <taxon>Sorbeoconcha</taxon>
        <taxon>Cerithioidea</taxon>
        <taxon>Batillariidae</taxon>
        <taxon>Batillaria</taxon>
    </lineage>
</organism>
<evidence type="ECO:0000313" key="4">
    <source>
        <dbReference type="EMBL" id="KAK7471662.1"/>
    </source>
</evidence>
<dbReference type="Pfam" id="PF00685">
    <property type="entry name" value="Sulfotransfer_1"/>
    <property type="match status" value="1"/>
</dbReference>
<name>A0ABD0JDY2_9CAEN</name>
<comment type="similarity">
    <text evidence="1">Belongs to the sulfotransferase 1 family.</text>
</comment>
<evidence type="ECO:0000256" key="2">
    <source>
        <dbReference type="ARBA" id="ARBA00022679"/>
    </source>
</evidence>
<dbReference type="EMBL" id="JACVVK020000484">
    <property type="protein sequence ID" value="KAK7471662.1"/>
    <property type="molecule type" value="Genomic_DNA"/>
</dbReference>
<protein>
    <recommendedName>
        <fullName evidence="3">Sulfotransferase domain-containing protein</fullName>
    </recommendedName>
</protein>
<evidence type="ECO:0000313" key="5">
    <source>
        <dbReference type="Proteomes" id="UP001519460"/>
    </source>
</evidence>
<feature type="domain" description="Sulfotransferase" evidence="3">
    <location>
        <begin position="55"/>
        <end position="258"/>
    </location>
</feature>
<dbReference type="AlphaFoldDB" id="A0ABD0JDY2"/>
<dbReference type="GO" id="GO:0016740">
    <property type="term" value="F:transferase activity"/>
    <property type="evidence" value="ECO:0007669"/>
    <property type="project" value="UniProtKB-KW"/>
</dbReference>
<dbReference type="SUPFAM" id="SSF52540">
    <property type="entry name" value="P-loop containing nucleoside triphosphate hydrolases"/>
    <property type="match status" value="1"/>
</dbReference>
<gene>
    <name evidence="4" type="ORF">BaRGS_00035709</name>
</gene>
<comment type="caution">
    <text evidence="4">The sequence shown here is derived from an EMBL/GenBank/DDBJ whole genome shotgun (WGS) entry which is preliminary data.</text>
</comment>
<keyword evidence="5" id="KW-1185">Reference proteome</keyword>
<sequence length="337" mass="39380">MSDTSSGEVEANLKPIQFDAKKIKDVTWNGQMQITYDDEDPGEHFEKIRNMQIRDDDVILCTYPKSGTHWMWRILDMVTHKTDQYGDRFIDHGMIDLQRIERVGNIDSPRVLTTHLPLTSLPNQVKDKRTKIVHVYRNPKAVLVSMFFQQKTSIRMPDITLDKLEEMFCAEKGFHRNWFCWMDEVAIFAKNNPDVPVFHHSADSIQTLASFLGVDVSRTLLEQIAEAVTFKKQEEEECKRAAPCSNSSRFYRKDFYKWFDHPANMPSQEPMIANGKSKCDDNLKPVFIYPNEIRFGQWRGMTLPMHDEDVETHFEKVMNMRLRDDDVILCSYPKSGI</sequence>
<proteinExistence type="inferred from homology"/>
<dbReference type="Proteomes" id="UP001519460">
    <property type="component" value="Unassembled WGS sequence"/>
</dbReference>
<dbReference type="Gene3D" id="3.40.50.300">
    <property type="entry name" value="P-loop containing nucleotide triphosphate hydrolases"/>
    <property type="match status" value="1"/>
</dbReference>
<dbReference type="PANTHER" id="PTHR11783">
    <property type="entry name" value="SULFOTRANSFERASE SULT"/>
    <property type="match status" value="1"/>
</dbReference>